<organism evidence="7 8">
    <name type="scientific">Stackebrandtia albiflava</name>
    <dbReference type="NCBI Taxonomy" id="406432"/>
    <lineage>
        <taxon>Bacteria</taxon>
        <taxon>Bacillati</taxon>
        <taxon>Actinomycetota</taxon>
        <taxon>Actinomycetes</taxon>
        <taxon>Glycomycetales</taxon>
        <taxon>Glycomycetaceae</taxon>
        <taxon>Stackebrandtia</taxon>
    </lineage>
</organism>
<dbReference type="SUPFAM" id="SSF56176">
    <property type="entry name" value="FAD-binding/transporter-associated domain-like"/>
    <property type="match status" value="1"/>
</dbReference>
<dbReference type="GO" id="GO:0071949">
    <property type="term" value="F:FAD binding"/>
    <property type="evidence" value="ECO:0007669"/>
    <property type="project" value="InterPro"/>
</dbReference>
<dbReference type="PANTHER" id="PTHR42934">
    <property type="entry name" value="GLYCOLATE OXIDASE SUBUNIT GLCD"/>
    <property type="match status" value="1"/>
</dbReference>
<dbReference type="AlphaFoldDB" id="A0A562UYK5"/>
<keyword evidence="3" id="KW-0285">Flavoprotein</keyword>
<keyword evidence="4" id="KW-0274">FAD</keyword>
<dbReference type="InterPro" id="IPR004113">
    <property type="entry name" value="FAD-bd_oxidored_4_C"/>
</dbReference>
<evidence type="ECO:0000313" key="8">
    <source>
        <dbReference type="Proteomes" id="UP000321617"/>
    </source>
</evidence>
<dbReference type="Proteomes" id="UP000321617">
    <property type="component" value="Unassembled WGS sequence"/>
</dbReference>
<dbReference type="Gene3D" id="1.10.45.10">
    <property type="entry name" value="Vanillyl-alcohol Oxidase, Chain A, domain 4"/>
    <property type="match status" value="1"/>
</dbReference>
<proteinExistence type="inferred from homology"/>
<comment type="cofactor">
    <cofactor evidence="1">
        <name>FAD</name>
        <dbReference type="ChEBI" id="CHEBI:57692"/>
    </cofactor>
</comment>
<dbReference type="PANTHER" id="PTHR42934:SF2">
    <property type="entry name" value="GLYCOLATE OXIDASE SUBUNIT GLCD"/>
    <property type="match status" value="1"/>
</dbReference>
<protein>
    <submittedName>
        <fullName evidence="7">Glycolate oxidase</fullName>
    </submittedName>
</protein>
<comment type="similarity">
    <text evidence="2">Belongs to the FAD-binding oxidoreductase/transferase type 4 family.</text>
</comment>
<evidence type="ECO:0000256" key="3">
    <source>
        <dbReference type="ARBA" id="ARBA00022630"/>
    </source>
</evidence>
<dbReference type="InterPro" id="IPR016169">
    <property type="entry name" value="FAD-bd_PCMH_sub2"/>
</dbReference>
<dbReference type="GO" id="GO:0016491">
    <property type="term" value="F:oxidoreductase activity"/>
    <property type="evidence" value="ECO:0007669"/>
    <property type="project" value="UniProtKB-KW"/>
</dbReference>
<dbReference type="FunFam" id="3.30.70.2740:FF:000001">
    <property type="entry name" value="D-lactate dehydrogenase mitochondrial"/>
    <property type="match status" value="1"/>
</dbReference>
<dbReference type="PROSITE" id="PS51387">
    <property type="entry name" value="FAD_PCMH"/>
    <property type="match status" value="1"/>
</dbReference>
<dbReference type="InterPro" id="IPR006094">
    <property type="entry name" value="Oxid_FAD_bind_N"/>
</dbReference>
<comment type="caution">
    <text evidence="7">The sequence shown here is derived from an EMBL/GenBank/DDBJ whole genome shotgun (WGS) entry which is preliminary data.</text>
</comment>
<feature type="domain" description="FAD-binding PCMH-type" evidence="6">
    <location>
        <begin position="33"/>
        <end position="212"/>
    </location>
</feature>
<dbReference type="RefSeq" id="WP_147141636.1">
    <property type="nucleotide sequence ID" value="NZ_BAABIJ010000003.1"/>
</dbReference>
<keyword evidence="8" id="KW-1185">Reference proteome</keyword>
<dbReference type="EMBL" id="VLLL01000007">
    <property type="protein sequence ID" value="TWJ10721.1"/>
    <property type="molecule type" value="Genomic_DNA"/>
</dbReference>
<evidence type="ECO:0000259" key="6">
    <source>
        <dbReference type="PROSITE" id="PS51387"/>
    </source>
</evidence>
<dbReference type="Gene3D" id="3.30.70.2740">
    <property type="match status" value="1"/>
</dbReference>
<evidence type="ECO:0000256" key="1">
    <source>
        <dbReference type="ARBA" id="ARBA00001974"/>
    </source>
</evidence>
<gene>
    <name evidence="7" type="ORF">LX16_4143</name>
</gene>
<dbReference type="Pfam" id="PF01565">
    <property type="entry name" value="FAD_binding_4"/>
    <property type="match status" value="1"/>
</dbReference>
<dbReference type="OrthoDB" id="9811557at2"/>
<evidence type="ECO:0000256" key="2">
    <source>
        <dbReference type="ARBA" id="ARBA00008000"/>
    </source>
</evidence>
<evidence type="ECO:0000313" key="7">
    <source>
        <dbReference type="EMBL" id="TWJ10721.1"/>
    </source>
</evidence>
<dbReference type="SUPFAM" id="SSF55103">
    <property type="entry name" value="FAD-linked oxidases, C-terminal domain"/>
    <property type="match status" value="1"/>
</dbReference>
<dbReference type="InterPro" id="IPR016171">
    <property type="entry name" value="Vanillyl_alc_oxidase_C-sub2"/>
</dbReference>
<evidence type="ECO:0000256" key="5">
    <source>
        <dbReference type="ARBA" id="ARBA00023002"/>
    </source>
</evidence>
<sequence>MLQELRAALGDAAVITDPDILAGHARDEAALCEAGTPRVLVRPSDTSGVQAVVRIAAAHGVPVVPQGARTGLAGAANAVDGCILLSTQALDRILEIDPANRIAVVQPGVVNADISKATAPHGLRYAPDPGSWESSTIGGNVATNAGGMCCVKYGVTTEYVLGLEVVLADGEVLRCGRRTVKGVAGYDLVRLFTGSEGTLGVITEITVRLQPIPREALSIAAVFPSTSAAGAAVSAITAAGLVPSLLELIDQVHLRAIEEYRPMGLDTDAAALLLAASDSGVPEDLDRIARLCTEAGATEVHQATDALEADMLLSARRMALPAVERLGAVIVDDMSVPRSRLAEALDGVAAAAERHKVVIGVIAHAGDGNLHPNILVDRSDPASVAAGQAAFDDIMRLAAELGGTCTGEHGVGLLKRDWLAAEIGPTGLRVQQAIKDALDPAGLFNPGKVLR</sequence>
<dbReference type="InterPro" id="IPR016164">
    <property type="entry name" value="FAD-linked_Oxase-like_C"/>
</dbReference>
<reference evidence="7 8" key="1">
    <citation type="journal article" date="2013" name="Stand. Genomic Sci.">
        <title>Genomic Encyclopedia of Type Strains, Phase I: The one thousand microbial genomes (KMG-I) project.</title>
        <authorList>
            <person name="Kyrpides N.C."/>
            <person name="Woyke T."/>
            <person name="Eisen J.A."/>
            <person name="Garrity G."/>
            <person name="Lilburn T.G."/>
            <person name="Beck B.J."/>
            <person name="Whitman W.B."/>
            <person name="Hugenholtz P."/>
            <person name="Klenk H.P."/>
        </authorList>
    </citation>
    <scope>NUCLEOTIDE SEQUENCE [LARGE SCALE GENOMIC DNA]</scope>
    <source>
        <strain evidence="7 8">DSM 45044</strain>
    </source>
</reference>
<keyword evidence="5" id="KW-0560">Oxidoreductase</keyword>
<evidence type="ECO:0000256" key="4">
    <source>
        <dbReference type="ARBA" id="ARBA00022827"/>
    </source>
</evidence>
<dbReference type="FunFam" id="1.10.45.10:FF:000001">
    <property type="entry name" value="D-lactate dehydrogenase mitochondrial"/>
    <property type="match status" value="1"/>
</dbReference>
<name>A0A562UYK5_9ACTN</name>
<accession>A0A562UYK5</accession>
<dbReference type="InterPro" id="IPR051914">
    <property type="entry name" value="FAD-linked_OxidoTrans_Type4"/>
</dbReference>
<dbReference type="InterPro" id="IPR036318">
    <property type="entry name" value="FAD-bd_PCMH-like_sf"/>
</dbReference>
<dbReference type="Gene3D" id="3.30.465.10">
    <property type="match status" value="1"/>
</dbReference>
<dbReference type="InterPro" id="IPR016166">
    <property type="entry name" value="FAD-bd_PCMH"/>
</dbReference>
<dbReference type="Pfam" id="PF02913">
    <property type="entry name" value="FAD-oxidase_C"/>
    <property type="match status" value="1"/>
</dbReference>